<evidence type="ECO:0008006" key="2">
    <source>
        <dbReference type="Google" id="ProtNLM"/>
    </source>
</evidence>
<proteinExistence type="predicted"/>
<sequence>MLVTLVDDSIPFNGMTPAYQPLGGAEKAFASLPAALARAGHVVRVINRTPNAMGYENVSWVDWEGRRPPITEVLIAFRKPRLLEFIRATTARILWLTGPAEYLDKPQVTDMLQRTEARLVFLGRTHQETYTGTGESSTRNISPGIREEYREADEMNPSDPPIAIVTTHPKHGLEWLLNIWTTQVRAKVPNAELHIYSAAFKQADAGET</sequence>
<gene>
    <name evidence="1" type="ORF">METZ01_LOCUS363354</name>
</gene>
<feature type="non-terminal residue" evidence="1">
    <location>
        <position position="208"/>
    </location>
</feature>
<accession>A0A382SKJ1</accession>
<dbReference type="AlphaFoldDB" id="A0A382SKJ1"/>
<dbReference type="EMBL" id="UINC01129837">
    <property type="protein sequence ID" value="SVD10500.1"/>
    <property type="molecule type" value="Genomic_DNA"/>
</dbReference>
<evidence type="ECO:0000313" key="1">
    <source>
        <dbReference type="EMBL" id="SVD10500.1"/>
    </source>
</evidence>
<name>A0A382SKJ1_9ZZZZ</name>
<protein>
    <recommendedName>
        <fullName evidence="2">Glycosyltransferase subfamily 4-like N-terminal domain-containing protein</fullName>
    </recommendedName>
</protein>
<organism evidence="1">
    <name type="scientific">marine metagenome</name>
    <dbReference type="NCBI Taxonomy" id="408172"/>
    <lineage>
        <taxon>unclassified sequences</taxon>
        <taxon>metagenomes</taxon>
        <taxon>ecological metagenomes</taxon>
    </lineage>
</organism>
<reference evidence="1" key="1">
    <citation type="submission" date="2018-05" db="EMBL/GenBank/DDBJ databases">
        <authorList>
            <person name="Lanie J.A."/>
            <person name="Ng W.-L."/>
            <person name="Kazmierczak K.M."/>
            <person name="Andrzejewski T.M."/>
            <person name="Davidsen T.M."/>
            <person name="Wayne K.J."/>
            <person name="Tettelin H."/>
            <person name="Glass J.I."/>
            <person name="Rusch D."/>
            <person name="Podicherti R."/>
            <person name="Tsui H.-C.T."/>
            <person name="Winkler M.E."/>
        </authorList>
    </citation>
    <scope>NUCLEOTIDE SEQUENCE</scope>
</reference>
<dbReference type="SUPFAM" id="SSF53756">
    <property type="entry name" value="UDP-Glycosyltransferase/glycogen phosphorylase"/>
    <property type="match status" value="1"/>
</dbReference>